<feature type="transmembrane region" description="Helical" evidence="7">
    <location>
        <begin position="1689"/>
        <end position="1716"/>
    </location>
</feature>
<comment type="caution">
    <text evidence="9">The sequence shown here is derived from an EMBL/GenBank/DDBJ whole genome shotgun (WGS) entry which is preliminary data.</text>
</comment>
<feature type="transmembrane region" description="Helical" evidence="7">
    <location>
        <begin position="1643"/>
        <end position="1669"/>
    </location>
</feature>
<evidence type="ECO:0000256" key="1">
    <source>
        <dbReference type="ARBA" id="ARBA00004651"/>
    </source>
</evidence>
<feature type="domain" description="ABC3 transporter permease C-terminal" evidence="8">
    <location>
        <begin position="1647"/>
        <end position="1766"/>
    </location>
</feature>
<evidence type="ECO:0000256" key="3">
    <source>
        <dbReference type="ARBA" id="ARBA00022692"/>
    </source>
</evidence>
<feature type="transmembrane region" description="Helical" evidence="7">
    <location>
        <begin position="741"/>
        <end position="765"/>
    </location>
</feature>
<comment type="subcellular location">
    <subcellularLocation>
        <location evidence="1">Cell membrane</location>
        <topology evidence="1">Multi-pass membrane protein</topology>
    </subcellularLocation>
</comment>
<dbReference type="PANTHER" id="PTHR30572:SF4">
    <property type="entry name" value="ABC TRANSPORTER PERMEASE YTRF"/>
    <property type="match status" value="1"/>
</dbReference>
<dbReference type="EMBL" id="JXQB01000001">
    <property type="protein sequence ID" value="KIM13529.1"/>
    <property type="molecule type" value="Genomic_DNA"/>
</dbReference>
<evidence type="ECO:0000259" key="8">
    <source>
        <dbReference type="Pfam" id="PF02687"/>
    </source>
</evidence>
<evidence type="ECO:0000313" key="10">
    <source>
        <dbReference type="Proteomes" id="UP000031975"/>
    </source>
</evidence>
<keyword evidence="5 7" id="KW-0472">Membrane</keyword>
<evidence type="ECO:0000256" key="6">
    <source>
        <dbReference type="ARBA" id="ARBA00038076"/>
    </source>
</evidence>
<dbReference type="Pfam" id="PF02687">
    <property type="entry name" value="FtsX"/>
    <property type="match status" value="2"/>
</dbReference>
<accession>A0A0C2ZZR4</accession>
<evidence type="ECO:0000313" key="9">
    <source>
        <dbReference type="EMBL" id="KIM13529.1"/>
    </source>
</evidence>
<gene>
    <name evidence="9" type="ORF">MCGM508_00320</name>
</gene>
<keyword evidence="2" id="KW-1003">Cell membrane</keyword>
<comment type="similarity">
    <text evidence="6">Belongs to the ABC-4 integral membrane protein family.</text>
</comment>
<keyword evidence="4 7" id="KW-1133">Transmembrane helix</keyword>
<feature type="transmembrane region" description="Helical" evidence="7">
    <location>
        <begin position="816"/>
        <end position="840"/>
    </location>
</feature>
<feature type="transmembrane region" description="Helical" evidence="7">
    <location>
        <begin position="696"/>
        <end position="721"/>
    </location>
</feature>
<evidence type="ECO:0000256" key="4">
    <source>
        <dbReference type="ARBA" id="ARBA00022989"/>
    </source>
</evidence>
<sequence>MSNLFLMLKQGLKWIIKFKLQLIIIIFLTFIASSILTISFTTNKRLKTAYDQIVNNSKSQKFDSTYQIVVGNKAKPENGDPLFVPIFDFINKEYTGFNDEGFSNFNLYFNKFYGKETLLTKVIGSDEFKKNWTSDKNKNLFLKDQKDEEVAKNQEDFDFVINDLLFSTMIDLLNKNDQAINNTVISKYTKTNPNWFKHFLKDNKPFTWLEFLNNKELIDKLEKEHPEELKIYYYSYYAFESFSQYLFKTIRTFIRHDKWKDQKDNISKIVYEFLFGIKFEENLNYSLREKYITTNQNKYTTHFNKTVLKTEFEKMNFLNKNKEDNFFNDIIEKGFKGILRPLIVFIKEENKNINIEKVVQYSETNELRGFLSGSNIYAQNVDKLPEIFKNNDLVDLLTLNANPFLNITNKASGFFISSQDINNSTSKDFLITSAFLTHHKLAAITNGYDLYIRPEIIFNDPITKKTFRIINISNQDHTNYLVLNGNKSLNASQITISRQFAKANKIKIGSSINLGQAVGLIVSGYAVDTYSFFPTSDPNVPLPKSDSGGLVYASDKTINQIIGVQTDPSNNDQTTIYNFFLIKKNNDANLKNVYLDHFSKANKIRENIKAYNSQNQADTFYKTLSFDKSWYSLNWTLYQKITFWYSLATFLTSSLIALISALAVFVGVIKSIQANAKQIGILKANGVYSKTIASSYIWYALILVFIPIPIGWMLGTILQVPFVGIFKDYFSLKVEVIEFDWISIIISVIIFGILIGLFSFIVAVININKPVLEVINHTKKWSKPKITDWLSKYLFKRLKFNTLLMLKLTESGKKPFSLLLILLFIATLFTSVGIAIPSIAIHTKDTYFKNINYNNEYQIFNNVTNTPLGKDVINLWNGHQNLDNSYKTIKTTHQNISYYDDPNSYTLSVQNSSILPNLIYKINNKDANKAEILTPYKSFIKNYLESGISDLYTNLLDWAVYQLSIANSRSISIGNIEQLYAYILNDADLNKHFENEKAKLDFLNITTQPLTQFVSRILEVVFDSKVQKDTDWKEKILNLVLGYAPPFIKSYLTNDSRKTQLAFGFQSQNVISKKDQLATSFIPFLNNKKANYQILGLDKTQSSFKIEQNLKDQVFLSNSDIQNIYQIINSPYTSNGIDLVSNKTKQILYNRKTNTLIFPTILNQTLSQNSKYNQNILENISSKNYQLMYKTKSNDFKVLPKQAWLYDDSDYLQTKYVTKHNNWIDQPIQSINTTNNYSSYGYEVVDFNNTKSYYLNPYNLDVNKFTQRQVIDLYSDKLENNNDLSIEKQVDNIVENSPIFGDFVINNSGEIIKSFLRPYYQLRNLKLFIPISNEISWEDFAKYSLGWGNNKEPNDDWKTNLDKTDQKTREYIQPALKKLKSEQVPLSVKNAWNSVLTNNQINEYLEIRPYDFSIEQERRIDKRHIYFAFTNNYEKIKGVLKSSPTIALDNLILNGSALFYRRALGKRQNVPAILKLENSKVNYVNKNLKIKLKNIGVSDIYGKSYAIVDSDLANMIYGYDISRSINYDYKPFDTSKIIRKNQLFNTYKITTWQKQNNLDPWNNTYLKTKDVFNYSPHYYYNTIFSNTSEPLTITSSVSIIPEKRLGLAIIDLLNLSDYKTAISDINFINQTKQLIDQLTKTSIYIAIIIITAIVLSSSLLIILITGIYISQYKSFMIMLRSMGYKNSQIIWYVLGITKIFNILIILLTISIVFVSIIIFNQLFVISNISIPIGTQWWAPLICVVLILFSFFVSIWISTRKIRKTQPNFVLNEIE</sequence>
<name>A0A0C2ZZR4_MYCCA</name>
<evidence type="ECO:0000256" key="2">
    <source>
        <dbReference type="ARBA" id="ARBA00022475"/>
    </source>
</evidence>
<feature type="transmembrane region" description="Helical" evidence="7">
    <location>
        <begin position="643"/>
        <end position="669"/>
    </location>
</feature>
<dbReference type="InterPro" id="IPR050250">
    <property type="entry name" value="Macrolide_Exporter_MacB"/>
</dbReference>
<keyword evidence="3 7" id="KW-0812">Transmembrane</keyword>
<protein>
    <submittedName>
        <fullName evidence="9">ABC transporter permease</fullName>
    </submittedName>
</protein>
<feature type="transmembrane region" description="Helical" evidence="7">
    <location>
        <begin position="20"/>
        <end position="40"/>
    </location>
</feature>
<dbReference type="InterPro" id="IPR003838">
    <property type="entry name" value="ABC3_permease_C"/>
</dbReference>
<dbReference type="RefSeq" id="WP_041159592.1">
    <property type="nucleotide sequence ID" value="NZ_JXQB01000001.1"/>
</dbReference>
<dbReference type="GO" id="GO:0005886">
    <property type="term" value="C:plasma membrane"/>
    <property type="evidence" value="ECO:0007669"/>
    <property type="project" value="UniProtKB-SubCell"/>
</dbReference>
<proteinExistence type="inferred from homology"/>
<feature type="domain" description="ABC3 transporter permease C-terminal" evidence="8">
    <location>
        <begin position="652"/>
        <end position="768"/>
    </location>
</feature>
<dbReference type="GO" id="GO:0022857">
    <property type="term" value="F:transmembrane transporter activity"/>
    <property type="evidence" value="ECO:0007669"/>
    <property type="project" value="TreeGrafter"/>
</dbReference>
<dbReference type="Proteomes" id="UP000031975">
    <property type="component" value="Unassembled WGS sequence"/>
</dbReference>
<dbReference type="PANTHER" id="PTHR30572">
    <property type="entry name" value="MEMBRANE COMPONENT OF TRANSPORTER-RELATED"/>
    <property type="match status" value="1"/>
</dbReference>
<feature type="transmembrane region" description="Helical" evidence="7">
    <location>
        <begin position="1736"/>
        <end position="1756"/>
    </location>
</feature>
<evidence type="ECO:0000256" key="5">
    <source>
        <dbReference type="ARBA" id="ARBA00023136"/>
    </source>
</evidence>
<reference evidence="9 10" key="1">
    <citation type="submission" date="2015-01" db="EMBL/GenBank/DDBJ databases">
        <title>Draft Genome Sequence of Mycoplasma capricolum subsp. capricolum str. GM508D.</title>
        <authorList>
            <person name="Calcutt M.J."/>
            <person name="Foecking M.F."/>
        </authorList>
    </citation>
    <scope>NUCLEOTIDE SEQUENCE [LARGE SCALE GENOMIC DNA]</scope>
    <source>
        <strain evidence="9 10">GM508D</strain>
    </source>
</reference>
<evidence type="ECO:0000256" key="7">
    <source>
        <dbReference type="SAM" id="Phobius"/>
    </source>
</evidence>
<organism evidence="9 10">
    <name type="scientific">Mycoplasma capricolum subsp. capricolum</name>
    <dbReference type="NCBI Taxonomy" id="40479"/>
    <lineage>
        <taxon>Bacteria</taxon>
        <taxon>Bacillati</taxon>
        <taxon>Mycoplasmatota</taxon>
        <taxon>Mollicutes</taxon>
        <taxon>Mycoplasmataceae</taxon>
        <taxon>Mycoplasma</taxon>
    </lineage>
</organism>